<proteinExistence type="predicted"/>
<feature type="domain" description="STAS" evidence="1">
    <location>
        <begin position="1"/>
        <end position="88"/>
    </location>
</feature>
<accession>A0ABT9M370</accession>
<dbReference type="InterPro" id="IPR002645">
    <property type="entry name" value="STAS_dom"/>
</dbReference>
<dbReference type="EMBL" id="JAURUP010000006">
    <property type="protein sequence ID" value="MDP9750370.1"/>
    <property type="molecule type" value="Genomic_DNA"/>
</dbReference>
<dbReference type="RefSeq" id="WP_028991378.1">
    <property type="nucleotide sequence ID" value="NZ_JAURUP010000006.1"/>
</dbReference>
<gene>
    <name evidence="2" type="ORF">J2S24_000838</name>
</gene>
<name>A0ABT9M370_9THEO</name>
<keyword evidence="3" id="KW-1185">Reference proteome</keyword>
<dbReference type="PROSITE" id="PS50801">
    <property type="entry name" value="STAS"/>
    <property type="match status" value="1"/>
</dbReference>
<dbReference type="SUPFAM" id="SSF55874">
    <property type="entry name" value="ATPase domain of HSP90 chaperone/DNA topoisomerase II/histidine kinase"/>
    <property type="match status" value="1"/>
</dbReference>
<dbReference type="InterPro" id="IPR036890">
    <property type="entry name" value="HATPase_C_sf"/>
</dbReference>
<evidence type="ECO:0000259" key="1">
    <source>
        <dbReference type="PROSITE" id="PS50801"/>
    </source>
</evidence>
<reference evidence="2 3" key="1">
    <citation type="submission" date="2023-07" db="EMBL/GenBank/DDBJ databases">
        <title>Genomic Encyclopedia of Type Strains, Phase IV (KMG-IV): sequencing the most valuable type-strain genomes for metagenomic binning, comparative biology and taxonomic classification.</title>
        <authorList>
            <person name="Goeker M."/>
        </authorList>
    </citation>
    <scope>NUCLEOTIDE SEQUENCE [LARGE SCALE GENOMIC DNA]</scope>
    <source>
        <strain evidence="2 3">DSM 25963</strain>
    </source>
</reference>
<dbReference type="SUPFAM" id="SSF52091">
    <property type="entry name" value="SpoIIaa-like"/>
    <property type="match status" value="1"/>
</dbReference>
<evidence type="ECO:0000313" key="3">
    <source>
        <dbReference type="Proteomes" id="UP001223886"/>
    </source>
</evidence>
<dbReference type="Gene3D" id="3.30.565.10">
    <property type="entry name" value="Histidine kinase-like ATPase, C-terminal domain"/>
    <property type="match status" value="1"/>
</dbReference>
<comment type="caution">
    <text evidence="2">The sequence shown here is derived from an EMBL/GenBank/DDBJ whole genome shotgun (WGS) entry which is preliminary data.</text>
</comment>
<sequence>MEIRFNGTLSIDNVNDFVSEEFFDNIHNEVIIDLSELEFIKPVGIAYVITLIKYSQYLRNSKGYKIIKPRNKNVHDYLARMGFYDLLNLSVPYPYFKHDSEGRFCEIRELETPEDVYNVSQQINEIIVRNIKGEYKLKNCISYSVAEVIENVFHHSKSPVNGFACAQVYPVERVVEIAVVDAGIGIKHSLSKKYKDLKTDIEAIEKALELYVTCKTDNTNSGEGLYFTKKFIEENKGELVILSGYGKYKLFGGQIEKKNISRYNKGTIVHMKFNLDTYVDVKKIFDSSIPLELDGLDVDMIF</sequence>
<dbReference type="Gene3D" id="3.30.750.24">
    <property type="entry name" value="STAS domain"/>
    <property type="match status" value="1"/>
</dbReference>
<dbReference type="Proteomes" id="UP001223886">
    <property type="component" value="Unassembled WGS sequence"/>
</dbReference>
<evidence type="ECO:0000313" key="2">
    <source>
        <dbReference type="EMBL" id="MDP9750370.1"/>
    </source>
</evidence>
<dbReference type="InterPro" id="IPR036513">
    <property type="entry name" value="STAS_dom_sf"/>
</dbReference>
<organism evidence="2 3">
    <name type="scientific">Thermoanaerobacter pentosaceus</name>
    <dbReference type="NCBI Taxonomy" id="694059"/>
    <lineage>
        <taxon>Bacteria</taxon>
        <taxon>Bacillati</taxon>
        <taxon>Bacillota</taxon>
        <taxon>Clostridia</taxon>
        <taxon>Thermoanaerobacterales</taxon>
        <taxon>Thermoanaerobacteraceae</taxon>
        <taxon>Thermoanaerobacter</taxon>
    </lineage>
</organism>
<protein>
    <submittedName>
        <fullName evidence="2">Anti-sigma regulatory factor (Ser/Thr protein kinase)/anti-anti-sigma regulatory factor</fullName>
    </submittedName>
</protein>